<dbReference type="Pfam" id="PF12704">
    <property type="entry name" value="MacB_PCD"/>
    <property type="match status" value="1"/>
</dbReference>
<feature type="transmembrane region" description="Helical" evidence="7">
    <location>
        <begin position="282"/>
        <end position="310"/>
    </location>
</feature>
<evidence type="ECO:0000259" key="8">
    <source>
        <dbReference type="Pfam" id="PF02687"/>
    </source>
</evidence>
<evidence type="ECO:0000256" key="6">
    <source>
        <dbReference type="ARBA" id="ARBA00038076"/>
    </source>
</evidence>
<reference evidence="10" key="2">
    <citation type="journal article" date="2021" name="PeerJ">
        <title>Extensive microbial diversity within the chicken gut microbiome revealed by metagenomics and culture.</title>
        <authorList>
            <person name="Gilroy R."/>
            <person name="Ravi A."/>
            <person name="Getino M."/>
            <person name="Pursley I."/>
            <person name="Horton D.L."/>
            <person name="Alikhan N.F."/>
            <person name="Baker D."/>
            <person name="Gharbi K."/>
            <person name="Hall N."/>
            <person name="Watson M."/>
            <person name="Adriaenssens E.M."/>
            <person name="Foster-Nyarko E."/>
            <person name="Jarju S."/>
            <person name="Secka A."/>
            <person name="Antonio M."/>
            <person name="Oren A."/>
            <person name="Chaudhuri R.R."/>
            <person name="La Ragione R."/>
            <person name="Hildebrand F."/>
            <person name="Pallen M.J."/>
        </authorList>
    </citation>
    <scope>NUCLEOTIDE SEQUENCE</scope>
    <source>
        <strain evidence="10">ChiW3-316</strain>
    </source>
</reference>
<evidence type="ECO:0000256" key="3">
    <source>
        <dbReference type="ARBA" id="ARBA00022692"/>
    </source>
</evidence>
<protein>
    <submittedName>
        <fullName evidence="10">ABC transporter permease</fullName>
    </submittedName>
</protein>
<dbReference type="InterPro" id="IPR025857">
    <property type="entry name" value="MacB_PCD"/>
</dbReference>
<comment type="subcellular location">
    <subcellularLocation>
        <location evidence="1">Cell membrane</location>
        <topology evidence="1">Multi-pass membrane protein</topology>
    </subcellularLocation>
</comment>
<dbReference type="InterPro" id="IPR050250">
    <property type="entry name" value="Macrolide_Exporter_MacB"/>
</dbReference>
<comment type="caution">
    <text evidence="10">The sequence shown here is derived from an EMBL/GenBank/DDBJ whole genome shotgun (WGS) entry which is preliminary data.</text>
</comment>
<gene>
    <name evidence="10" type="ORF">IAD20_00325</name>
</gene>
<evidence type="ECO:0000256" key="5">
    <source>
        <dbReference type="ARBA" id="ARBA00023136"/>
    </source>
</evidence>
<feature type="domain" description="MacB-like periplasmic core" evidence="9">
    <location>
        <begin position="22"/>
        <end position="249"/>
    </location>
</feature>
<sequence length="409" mass="44634">MIDLTTVSSIAFRAIKANKMRSILTSLGIIIGVGAVIVMLSIGHGAQISIQNEMKTMGSNLLIVRSGVATSSGARGGHGSQPTMKKSDGDAIQAKLDKIRLAAPVLEETAQIVHGNANWSTQITGTDRRHFQIKDWNLAYGRMFNNSDVKNAAKVAILGQTVVNELFGDVDPLRKNIRIKGIPFEVIGVLDKRGENGMGFDQDDVVFIPITTAQKKVMGIQFPDQVKFIMLQAVDAESTYTVEDEIRQLLRQRHNLGSNKEDDFVIRNLTQMMEMMENSTKIMTILLGSIASISLLVGGIGIMNIMLVSVTERTREIGIRMAIGAKSWDIRWQFLMESLVLSLIGGLAGVILGVGGAFAVGYFSTLPAKVSLTYILLPFSFSGIVGLFFGFYPAYKASLLNPINALRYE</sequence>
<evidence type="ECO:0000256" key="4">
    <source>
        <dbReference type="ARBA" id="ARBA00022989"/>
    </source>
</evidence>
<feature type="transmembrane region" description="Helical" evidence="7">
    <location>
        <begin position="375"/>
        <end position="395"/>
    </location>
</feature>
<evidence type="ECO:0000256" key="1">
    <source>
        <dbReference type="ARBA" id="ARBA00004651"/>
    </source>
</evidence>
<proteinExistence type="inferred from homology"/>
<name>A0A9D1M2R8_9PROT</name>
<comment type="similarity">
    <text evidence="6">Belongs to the ABC-4 integral membrane protein family.</text>
</comment>
<accession>A0A9D1M2R8</accession>
<dbReference type="GO" id="GO:0022857">
    <property type="term" value="F:transmembrane transporter activity"/>
    <property type="evidence" value="ECO:0007669"/>
    <property type="project" value="TreeGrafter"/>
</dbReference>
<dbReference type="PANTHER" id="PTHR30572">
    <property type="entry name" value="MEMBRANE COMPONENT OF TRANSPORTER-RELATED"/>
    <property type="match status" value="1"/>
</dbReference>
<dbReference type="InterPro" id="IPR003838">
    <property type="entry name" value="ABC3_permease_C"/>
</dbReference>
<keyword evidence="5 7" id="KW-0472">Membrane</keyword>
<evidence type="ECO:0000256" key="7">
    <source>
        <dbReference type="SAM" id="Phobius"/>
    </source>
</evidence>
<feature type="domain" description="ABC3 transporter permease C-terminal" evidence="8">
    <location>
        <begin position="289"/>
        <end position="401"/>
    </location>
</feature>
<dbReference type="PANTHER" id="PTHR30572:SF4">
    <property type="entry name" value="ABC TRANSPORTER PERMEASE YTRF"/>
    <property type="match status" value="1"/>
</dbReference>
<evidence type="ECO:0000313" key="11">
    <source>
        <dbReference type="Proteomes" id="UP000824107"/>
    </source>
</evidence>
<dbReference type="Proteomes" id="UP000824107">
    <property type="component" value="Unassembled WGS sequence"/>
</dbReference>
<keyword evidence="2" id="KW-1003">Cell membrane</keyword>
<dbReference type="SUPFAM" id="SSF161098">
    <property type="entry name" value="MetI-like"/>
    <property type="match status" value="1"/>
</dbReference>
<dbReference type="InterPro" id="IPR035906">
    <property type="entry name" value="MetI-like_sf"/>
</dbReference>
<evidence type="ECO:0000259" key="9">
    <source>
        <dbReference type="Pfam" id="PF12704"/>
    </source>
</evidence>
<keyword evidence="4 7" id="KW-1133">Transmembrane helix</keyword>
<dbReference type="AlphaFoldDB" id="A0A9D1M2R8"/>
<dbReference type="GO" id="GO:0005886">
    <property type="term" value="C:plasma membrane"/>
    <property type="evidence" value="ECO:0007669"/>
    <property type="project" value="UniProtKB-SubCell"/>
</dbReference>
<evidence type="ECO:0000256" key="2">
    <source>
        <dbReference type="ARBA" id="ARBA00022475"/>
    </source>
</evidence>
<keyword evidence="3 7" id="KW-0812">Transmembrane</keyword>
<feature type="transmembrane region" description="Helical" evidence="7">
    <location>
        <begin position="339"/>
        <end position="363"/>
    </location>
</feature>
<reference evidence="10" key="1">
    <citation type="submission" date="2020-10" db="EMBL/GenBank/DDBJ databases">
        <authorList>
            <person name="Gilroy R."/>
        </authorList>
    </citation>
    <scope>NUCLEOTIDE SEQUENCE</scope>
    <source>
        <strain evidence="10">ChiW3-316</strain>
    </source>
</reference>
<feature type="transmembrane region" description="Helical" evidence="7">
    <location>
        <begin position="23"/>
        <end position="42"/>
    </location>
</feature>
<dbReference type="EMBL" id="DVNC01000003">
    <property type="protein sequence ID" value="HIU52509.1"/>
    <property type="molecule type" value="Genomic_DNA"/>
</dbReference>
<evidence type="ECO:0000313" key="10">
    <source>
        <dbReference type="EMBL" id="HIU52509.1"/>
    </source>
</evidence>
<organism evidence="10 11">
    <name type="scientific">Candidatus Scatocola faecipullorum</name>
    <dbReference type="NCBI Taxonomy" id="2840917"/>
    <lineage>
        <taxon>Bacteria</taxon>
        <taxon>Pseudomonadati</taxon>
        <taxon>Pseudomonadota</taxon>
        <taxon>Alphaproteobacteria</taxon>
        <taxon>Rhodospirillales</taxon>
        <taxon>Rhodospirillaceae</taxon>
        <taxon>Rhodospirillaceae incertae sedis</taxon>
        <taxon>Candidatus Scatocola</taxon>
    </lineage>
</organism>
<dbReference type="Pfam" id="PF02687">
    <property type="entry name" value="FtsX"/>
    <property type="match status" value="1"/>
</dbReference>